<keyword evidence="9" id="KW-1185">Reference proteome</keyword>
<dbReference type="Pfam" id="PF02759">
    <property type="entry name" value="RUN"/>
    <property type="match status" value="1"/>
</dbReference>
<protein>
    <submittedName>
        <fullName evidence="10">RUN and SH3 domain-containing protein 1 isoform X1</fullName>
    </submittedName>
</protein>
<evidence type="ECO:0000256" key="1">
    <source>
        <dbReference type="ARBA" id="ARBA00004496"/>
    </source>
</evidence>
<feature type="region of interest" description="Disordered" evidence="6">
    <location>
        <begin position="1022"/>
        <end position="1077"/>
    </location>
</feature>
<dbReference type="Pfam" id="PF14604">
    <property type="entry name" value="SH3_9"/>
    <property type="match status" value="1"/>
</dbReference>
<dbReference type="GO" id="GO:0031410">
    <property type="term" value="C:cytoplasmic vesicle"/>
    <property type="evidence" value="ECO:0007669"/>
    <property type="project" value="TreeGrafter"/>
</dbReference>
<keyword evidence="3" id="KW-0963">Cytoplasm</keyword>
<dbReference type="PANTHER" id="PTHR15591:SF11">
    <property type="entry name" value="AP-4 COMPLEX ACCESSORY SUBUNIT RUSC1"/>
    <property type="match status" value="1"/>
</dbReference>
<keyword evidence="2 5" id="KW-0728">SH3 domain</keyword>
<feature type="domain" description="RUN" evidence="8">
    <location>
        <begin position="795"/>
        <end position="939"/>
    </location>
</feature>
<dbReference type="PROSITE" id="PS50826">
    <property type="entry name" value="RUN"/>
    <property type="match status" value="1"/>
</dbReference>
<feature type="compositionally biased region" description="Pro residues" evidence="6">
    <location>
        <begin position="699"/>
        <end position="710"/>
    </location>
</feature>
<reference evidence="10" key="1">
    <citation type="submission" date="2025-08" db="UniProtKB">
        <authorList>
            <consortium name="RefSeq"/>
        </authorList>
    </citation>
    <scope>IDENTIFICATION</scope>
</reference>
<feature type="compositionally biased region" description="Polar residues" evidence="6">
    <location>
        <begin position="424"/>
        <end position="436"/>
    </location>
</feature>
<dbReference type="SUPFAM" id="SSF140741">
    <property type="entry name" value="RUN domain-like"/>
    <property type="match status" value="1"/>
</dbReference>
<dbReference type="InterPro" id="IPR036028">
    <property type="entry name" value="SH3-like_dom_sf"/>
</dbReference>
<comment type="subcellular location">
    <subcellularLocation>
        <location evidence="1">Cytoplasm</location>
    </subcellularLocation>
</comment>
<feature type="region of interest" description="Disordered" evidence="6">
    <location>
        <begin position="225"/>
        <end position="280"/>
    </location>
</feature>
<feature type="region of interest" description="Disordered" evidence="6">
    <location>
        <begin position="696"/>
        <end position="723"/>
    </location>
</feature>
<dbReference type="AlphaFoldDB" id="A0AAX6QCU0"/>
<dbReference type="Gene3D" id="1.20.58.900">
    <property type="match status" value="1"/>
</dbReference>
<feature type="region of interest" description="Disordered" evidence="6">
    <location>
        <begin position="1"/>
        <end position="126"/>
    </location>
</feature>
<feature type="compositionally biased region" description="Pro residues" evidence="6">
    <location>
        <begin position="527"/>
        <end position="537"/>
    </location>
</feature>
<dbReference type="InterPro" id="IPR047343">
    <property type="entry name" value="RUSC1_2"/>
</dbReference>
<dbReference type="InterPro" id="IPR047341">
    <property type="entry name" value="RUN_RUSC1"/>
</dbReference>
<keyword evidence="4" id="KW-0597">Phosphoprotein</keyword>
<dbReference type="InterPro" id="IPR004012">
    <property type="entry name" value="Run_dom"/>
</dbReference>
<organism evidence="9 10">
    <name type="scientific">Heterocephalus glaber</name>
    <name type="common">Naked mole rat</name>
    <dbReference type="NCBI Taxonomy" id="10181"/>
    <lineage>
        <taxon>Eukaryota</taxon>
        <taxon>Metazoa</taxon>
        <taxon>Chordata</taxon>
        <taxon>Craniata</taxon>
        <taxon>Vertebrata</taxon>
        <taxon>Euteleostomi</taxon>
        <taxon>Mammalia</taxon>
        <taxon>Eutheria</taxon>
        <taxon>Euarchontoglires</taxon>
        <taxon>Glires</taxon>
        <taxon>Rodentia</taxon>
        <taxon>Hystricomorpha</taxon>
        <taxon>Bathyergidae</taxon>
        <taxon>Heterocephalus</taxon>
    </lineage>
</organism>
<evidence type="ECO:0000259" key="8">
    <source>
        <dbReference type="PROSITE" id="PS50826"/>
    </source>
</evidence>
<accession>A0AAX6QCU0</accession>
<sequence>MPESGRGRLVPPTGGEATGGAWAATDRDVRPRVRPARRPRGAAARPAALPGAPPSALDPAVGDPGANSRPRPPSGSGGPGEDSAARGCSGRGREAGKALGKGWAVADDGDRRRTDRRLSQGSASAWPGGWMREAQSCWFSRGHRVAAGTMLSPQRALLCNLNHIHLQHVSLGLHLSRRPELREGPLSASPPPGDTGGKESSGPCGGTLVDANSNSPAVPCRCCQEHGPTQNQPGPTQEEHGVASPSDPGCSSSLSSCSDLSPDESPVSVYSRHRPGEEDAHYQPSVVPLEQGFPLALAVPGTCSPDSFCCSPDSCSGASSPPGPGLDSNCNALTAGQGLPSPGLEEEDDGGEQDLPASELSEEEDGKIGAGRTEPSWKINPIWKIDTEKTEAAWKITENNNCGWKISGNTDSGWKTEPGECHGWNSNTGTADSGSKTDAGKAAGGRRSDVVEEPAPHRTVTSFHELAQKRKRGPGLPLVPQAKKDRSDWLIVFSPDSELPPGGSLSGSSVPPREVTTFKELRSRSRAPPPAVPPRDPPAGWALVPPRPPPPPVPPRRKKNRPGLQPIAEGQPEEASAASPAAGEEVPGAQEAEQPGPRAGREAGPLPLPGPRVLRFSADGRPLLEGGGAGAAGSPPGAPRAGWPLEEPSPPLEQLLPARLSPVGAYAPPARGALPCLDSPELALLLSPLFPRNSAFPAAAPPPPRPPRPLKAPHRTRIPPPAPRLLRSSWSFAGVPGAQRLWMAEAQGGAGQLQEQKKGLLIAVSASVDKIISHFGAARNLVQKAQLGDSRLSPDVGHLVLSTLCPALHALVADGLKPFRKDLIAGQRTCSPLSLVHGSVKPGCSTRALGSLYSQVSRLAPLSSSRSRFHAFILGLLNTKQLELWFSSLQEDAGLLSVLYLPTGFFSLAWGGCPSLSTELLLLLQPLSVLTFHLDLLFEHHHHLPLGPPQAPAPQVPPPALQQTVQAVLHWGGRLAQSLRGAAPAPSAPSSPTSGSWWEQLSQASQVYASGGSEGFPLLRWGPRRHGTAAESAQERPLAAEEAAPGRGAWLGRLFGVPGGPTENESGGQKSRRPSSWLPPAVSVLALVKRVPPHETPSPKELEASAPGAAQAHRAVRALCDHTAAGPDQLSFQRGEVLRVVGTMGEDWLRCGRDGAEGLVPVGYTSLVL</sequence>
<feature type="region of interest" description="Disordered" evidence="6">
    <location>
        <begin position="416"/>
        <end position="649"/>
    </location>
</feature>
<feature type="compositionally biased region" description="Low complexity" evidence="6">
    <location>
        <begin position="13"/>
        <end position="24"/>
    </location>
</feature>
<evidence type="ECO:0000256" key="4">
    <source>
        <dbReference type="ARBA" id="ARBA00022553"/>
    </source>
</evidence>
<dbReference type="Proteomes" id="UP000694906">
    <property type="component" value="Unplaced"/>
</dbReference>
<dbReference type="PANTHER" id="PTHR15591">
    <property type="entry name" value="RUN AND SH3 DOMAIN CONTAINING"/>
    <property type="match status" value="1"/>
</dbReference>
<dbReference type="CDD" id="cd17701">
    <property type="entry name" value="RUN_RUSC1"/>
    <property type="match status" value="1"/>
</dbReference>
<evidence type="ECO:0000313" key="9">
    <source>
        <dbReference type="Proteomes" id="UP000694906"/>
    </source>
</evidence>
<evidence type="ECO:0000256" key="3">
    <source>
        <dbReference type="ARBA" id="ARBA00022490"/>
    </source>
</evidence>
<feature type="compositionally biased region" description="Low complexity" evidence="6">
    <location>
        <begin position="632"/>
        <end position="649"/>
    </location>
</feature>
<evidence type="ECO:0000313" key="10">
    <source>
        <dbReference type="RefSeq" id="XP_004871193.2"/>
    </source>
</evidence>
<dbReference type="InterPro" id="IPR037213">
    <property type="entry name" value="Run_dom_sf"/>
</dbReference>
<dbReference type="CTD" id="23623"/>
<dbReference type="KEGG" id="hgl:101722443"/>
<feature type="compositionally biased region" description="Basic and acidic residues" evidence="6">
    <location>
        <begin position="446"/>
        <end position="456"/>
    </location>
</feature>
<evidence type="ECO:0000256" key="6">
    <source>
        <dbReference type="SAM" id="MobiDB-lite"/>
    </source>
</evidence>
<gene>
    <name evidence="10" type="primary">Rusc1</name>
</gene>
<dbReference type="RefSeq" id="XP_004871193.2">
    <property type="nucleotide sequence ID" value="XM_004871136.3"/>
</dbReference>
<feature type="region of interest" description="Disordered" evidence="6">
    <location>
        <begin position="320"/>
        <end position="375"/>
    </location>
</feature>
<feature type="domain" description="SH3" evidence="7">
    <location>
        <begin position="1111"/>
        <end position="1169"/>
    </location>
</feature>
<feature type="compositionally biased region" description="Pro residues" evidence="6">
    <location>
        <begin position="545"/>
        <end position="554"/>
    </location>
</feature>
<dbReference type="SMART" id="SM00326">
    <property type="entry name" value="SH3"/>
    <property type="match status" value="1"/>
</dbReference>
<evidence type="ECO:0000256" key="2">
    <source>
        <dbReference type="ARBA" id="ARBA00022443"/>
    </source>
</evidence>
<evidence type="ECO:0000256" key="5">
    <source>
        <dbReference type="PROSITE-ProRule" id="PRU00192"/>
    </source>
</evidence>
<dbReference type="PROSITE" id="PS50002">
    <property type="entry name" value="SH3"/>
    <property type="match status" value="1"/>
</dbReference>
<feature type="region of interest" description="Disordered" evidence="6">
    <location>
        <begin position="181"/>
        <end position="210"/>
    </location>
</feature>
<evidence type="ECO:0000259" key="7">
    <source>
        <dbReference type="PROSITE" id="PS50002"/>
    </source>
</evidence>
<proteinExistence type="predicted"/>
<name>A0AAX6QCU0_HETGA</name>
<dbReference type="InterPro" id="IPR001452">
    <property type="entry name" value="SH3_domain"/>
</dbReference>
<dbReference type="SMART" id="SM00593">
    <property type="entry name" value="RUN"/>
    <property type="match status" value="1"/>
</dbReference>
<dbReference type="FunFam" id="1.20.58.900:FF:000006">
    <property type="entry name" value="RUN and SH3 domain containing 1"/>
    <property type="match status" value="1"/>
</dbReference>
<feature type="compositionally biased region" description="Low complexity" evidence="6">
    <location>
        <begin position="41"/>
        <end position="60"/>
    </location>
</feature>
<feature type="compositionally biased region" description="Basic and acidic residues" evidence="6">
    <location>
        <begin position="108"/>
        <end position="118"/>
    </location>
</feature>
<feature type="compositionally biased region" description="Low complexity" evidence="6">
    <location>
        <begin position="494"/>
        <end position="512"/>
    </location>
</feature>
<feature type="compositionally biased region" description="Low complexity" evidence="6">
    <location>
        <begin position="244"/>
        <end position="266"/>
    </location>
</feature>
<dbReference type="Gene3D" id="2.30.30.40">
    <property type="entry name" value="SH3 Domains"/>
    <property type="match status" value="1"/>
</dbReference>
<dbReference type="GeneID" id="101722443"/>
<feature type="compositionally biased region" description="Low complexity" evidence="6">
    <location>
        <begin position="568"/>
        <end position="589"/>
    </location>
</feature>
<dbReference type="SUPFAM" id="SSF50044">
    <property type="entry name" value="SH3-domain"/>
    <property type="match status" value="1"/>
</dbReference>